<keyword evidence="7" id="KW-1185">Reference proteome</keyword>
<keyword evidence="3" id="KW-0998">Cell outer membrane</keyword>
<feature type="signal peptide" evidence="4">
    <location>
        <begin position="1"/>
        <end position="25"/>
    </location>
</feature>
<comment type="subcellular location">
    <subcellularLocation>
        <location evidence="1">Cell outer membrane</location>
    </subcellularLocation>
</comment>
<dbReference type="Pfam" id="PF13620">
    <property type="entry name" value="CarboxypepD_reg"/>
    <property type="match status" value="1"/>
</dbReference>
<evidence type="ECO:0000256" key="4">
    <source>
        <dbReference type="SAM" id="SignalP"/>
    </source>
</evidence>
<keyword evidence="4" id="KW-0732">Signal</keyword>
<evidence type="ECO:0000259" key="5">
    <source>
        <dbReference type="Pfam" id="PF25183"/>
    </source>
</evidence>
<dbReference type="AlphaFoldDB" id="A0A6M4IK62"/>
<keyword evidence="2" id="KW-0472">Membrane</keyword>
<name>A0A6M4IK62_9BACT</name>
<keyword evidence="6" id="KW-0675">Receptor</keyword>
<protein>
    <submittedName>
        <fullName evidence="6">TonB-dependent receptor</fullName>
    </submittedName>
</protein>
<evidence type="ECO:0000313" key="6">
    <source>
        <dbReference type="EMBL" id="QJR34248.1"/>
    </source>
</evidence>
<feature type="domain" description="TonB-dependent transporter Oar-like beta-barrel" evidence="5">
    <location>
        <begin position="248"/>
        <end position="1023"/>
    </location>
</feature>
<feature type="chain" id="PRO_5027073591" evidence="4">
    <location>
        <begin position="26"/>
        <end position="1087"/>
    </location>
</feature>
<dbReference type="Proteomes" id="UP000500938">
    <property type="component" value="Chromosome"/>
</dbReference>
<dbReference type="SUPFAM" id="SSF49464">
    <property type="entry name" value="Carboxypeptidase regulatory domain-like"/>
    <property type="match status" value="1"/>
</dbReference>
<accession>A0A6M4IK62</accession>
<dbReference type="Pfam" id="PF25183">
    <property type="entry name" value="OMP_b-brl_4"/>
    <property type="match status" value="1"/>
</dbReference>
<dbReference type="GO" id="GO:0009279">
    <property type="term" value="C:cell outer membrane"/>
    <property type="evidence" value="ECO:0007669"/>
    <property type="project" value="UniProtKB-SubCell"/>
</dbReference>
<dbReference type="SUPFAM" id="SSF56935">
    <property type="entry name" value="Porins"/>
    <property type="match status" value="1"/>
</dbReference>
<proteinExistence type="predicted"/>
<dbReference type="EMBL" id="CP053085">
    <property type="protein sequence ID" value="QJR34248.1"/>
    <property type="molecule type" value="Genomic_DNA"/>
</dbReference>
<dbReference type="InterPro" id="IPR057601">
    <property type="entry name" value="Oar-like_b-barrel"/>
</dbReference>
<dbReference type="InterPro" id="IPR008969">
    <property type="entry name" value="CarboxyPept-like_regulatory"/>
</dbReference>
<sequence length="1087" mass="117617">MRIQRWLSLAVAVAALAVGSTTPLAAQGTTTGAITGTVTDEKNAPVPNVAVEVVNRTNGAKASQITRDNGRFFIPNLEVGTYSVTARRIGFMPQTRTDIVVSLTQATRLDFQLKEQATQLAAVRTEAVTTTSDFSATRQGVQTVLTDTLVRRLPTLNRDVTDLIRNSPQVSVSQDGRISAAGQNNRFNNIQIDGVSLANRFGLGASPTVGAQVGGRALPLDAIKEFQVLVSPYDVRQGNFTGALVNAVTQSGTNEFTGSAFIYYRDQQMGRDTAFLRTSPFVRRQLGFSLGGPIIKNKLRFFATVETSQNVSPSSGPFYDPTSPTGLVNSSVATARITPAQVDSFVNYLSSKGIAAGSAGLTTNENPLLNTFVRLDYQLSGNTRLVLRNIYNDQEAFDFSRSLGTFNFSSNGFRRTEKSNQIVGQAFTNFSNGFSNEFTVGLTTTRFKRVSDVLAPQVLVQNIGGTGSGIGFRAGTENSSQGNELREDLYEIQNNFTMPLGNHIVSIGTRNEIYKAYNAFLQNSYGNYTFNSLNDFVANRAPASFSGSGGLGGDVVANFSAAQLAGYIQDQWTVTPRFTTTLGLRIDVPLFFDKPSFSASVQRDFGRSTADLPSGNLQFSPRIGFNWDATGDQMNQIRGGVGLFQGIPAYVWMSNQFQNTGAGLAQFTCGGGVTATNGASPLFNASPVSPRGCGLKTNNTPGRSLDDGTFLGTVNLADPDLKFPQLLRATLGYDRKLPGDVIATFDALYSKSINNFFYNNINIPQTGRIDAQGRTVFANFAATGIPTVAPLFPVYGSNVIELSNQSKDYAYSGTGQLRKRFNGAFEGSVAYTYGRSYSVTDLTSSVALSNWQFGRVYSGLQTDQPVNASLFDQPHRVLVNGTYTAPWKSNQTNITFYYSKASGTPYSFVYGGNGGRGDMNGDGSNANDPIYIPTGPTDPKLGFVATTVSGVTYTPAQQAALLDQFIKDNSCLETQRGTIMKPTSCRNPMFDRFDLTIEQQLPTIRGERATLRLDIFNAANLLNSKWGRIKSATANGNATLLQVQSFTSADPSTQVPVVTFTNNFNTQFTPLNFSQFYQLQASLRLSF</sequence>
<dbReference type="InterPro" id="IPR036942">
    <property type="entry name" value="Beta-barrel_TonB_sf"/>
</dbReference>
<dbReference type="KEGG" id="ggr:HKW67_01300"/>
<reference evidence="6 7" key="1">
    <citation type="submission" date="2020-05" db="EMBL/GenBank/DDBJ databases">
        <title>Complete genome sequence of Gemmatimonas greenlandica TET16.</title>
        <authorList>
            <person name="Zeng Y."/>
        </authorList>
    </citation>
    <scope>NUCLEOTIDE SEQUENCE [LARGE SCALE GENOMIC DNA]</scope>
    <source>
        <strain evidence="6 7">TET16</strain>
    </source>
</reference>
<gene>
    <name evidence="6" type="ORF">HKW67_01300</name>
</gene>
<dbReference type="Gene3D" id="2.60.40.1120">
    <property type="entry name" value="Carboxypeptidase-like, regulatory domain"/>
    <property type="match status" value="1"/>
</dbReference>
<organism evidence="6 7">
    <name type="scientific">Gemmatimonas groenlandica</name>
    <dbReference type="NCBI Taxonomy" id="2732249"/>
    <lineage>
        <taxon>Bacteria</taxon>
        <taxon>Pseudomonadati</taxon>
        <taxon>Gemmatimonadota</taxon>
        <taxon>Gemmatimonadia</taxon>
        <taxon>Gemmatimonadales</taxon>
        <taxon>Gemmatimonadaceae</taxon>
        <taxon>Gemmatimonas</taxon>
    </lineage>
</organism>
<evidence type="ECO:0000256" key="3">
    <source>
        <dbReference type="ARBA" id="ARBA00023237"/>
    </source>
</evidence>
<dbReference type="RefSeq" id="WP_171223674.1">
    <property type="nucleotide sequence ID" value="NZ_CP053085.1"/>
</dbReference>
<evidence type="ECO:0000256" key="1">
    <source>
        <dbReference type="ARBA" id="ARBA00004442"/>
    </source>
</evidence>
<evidence type="ECO:0000313" key="7">
    <source>
        <dbReference type="Proteomes" id="UP000500938"/>
    </source>
</evidence>
<dbReference type="Gene3D" id="2.40.170.20">
    <property type="entry name" value="TonB-dependent receptor, beta-barrel domain"/>
    <property type="match status" value="1"/>
</dbReference>
<evidence type="ECO:0000256" key="2">
    <source>
        <dbReference type="ARBA" id="ARBA00023136"/>
    </source>
</evidence>